<accession>A0A4Q9KHD9</accession>
<feature type="domain" description="Calcineurin-like phosphoesterase" evidence="1">
    <location>
        <begin position="37"/>
        <end position="221"/>
    </location>
</feature>
<dbReference type="Gene3D" id="3.60.21.10">
    <property type="match status" value="1"/>
</dbReference>
<dbReference type="Pfam" id="PF00149">
    <property type="entry name" value="Metallophos"/>
    <property type="match status" value="1"/>
</dbReference>
<dbReference type="OrthoDB" id="9780884at2"/>
<dbReference type="InterPro" id="IPR004843">
    <property type="entry name" value="Calcineurin-like_PHP"/>
</dbReference>
<dbReference type="EMBL" id="SDMQ01000001">
    <property type="protein sequence ID" value="TBT88789.1"/>
    <property type="molecule type" value="Genomic_DNA"/>
</dbReference>
<protein>
    <submittedName>
        <fullName evidence="2">Metallophosphoesterase</fullName>
    </submittedName>
</protein>
<sequence length="291" mass="30853">MGVGVACVAYGIGIERTAYQVRRFSAAVLPPGAAPVKVLHISDIHLLPRQDRKRDFLLGLAGLEPDLVVSTGDHISSAGAIAPLVDSLGRLAEVPGVFVFGSNDFETPTFRLPFRYLFRSTTGGTGEEAVPLPTDDLRAALEGLGWTYLEERRAELEIGGRPVRFRGTGDAHHHRDDYAAVAGPASDDVLEIGVTHAPYTRVLDGMTADGVPLILAGHTHGGQVAIPGRGALVTNCDLPPEKAKGLFEHTAGGRTAQVHVSAGVGMSPFAPYRFACPPEVTLLTLTERPPM</sequence>
<dbReference type="SUPFAM" id="SSF56300">
    <property type="entry name" value="Metallo-dependent phosphatases"/>
    <property type="match status" value="1"/>
</dbReference>
<dbReference type="InterPro" id="IPR029052">
    <property type="entry name" value="Metallo-depent_PP-like"/>
</dbReference>
<dbReference type="Proteomes" id="UP000292373">
    <property type="component" value="Unassembled WGS sequence"/>
</dbReference>
<evidence type="ECO:0000313" key="2">
    <source>
        <dbReference type="EMBL" id="TBT88789.1"/>
    </source>
</evidence>
<organism evidence="2 3">
    <name type="scientific">Propioniciclava sinopodophylli</name>
    <dbReference type="NCBI Taxonomy" id="1837344"/>
    <lineage>
        <taxon>Bacteria</taxon>
        <taxon>Bacillati</taxon>
        <taxon>Actinomycetota</taxon>
        <taxon>Actinomycetes</taxon>
        <taxon>Propionibacteriales</taxon>
        <taxon>Propionibacteriaceae</taxon>
        <taxon>Propioniciclava</taxon>
    </lineage>
</organism>
<dbReference type="InterPro" id="IPR051158">
    <property type="entry name" value="Metallophosphoesterase_sf"/>
</dbReference>
<evidence type="ECO:0000259" key="1">
    <source>
        <dbReference type="Pfam" id="PF00149"/>
    </source>
</evidence>
<dbReference type="AlphaFoldDB" id="A0A4Q9KHD9"/>
<name>A0A4Q9KHD9_9ACTN</name>
<comment type="caution">
    <text evidence="2">The sequence shown here is derived from an EMBL/GenBank/DDBJ whole genome shotgun (WGS) entry which is preliminary data.</text>
</comment>
<dbReference type="GO" id="GO:0009245">
    <property type="term" value="P:lipid A biosynthetic process"/>
    <property type="evidence" value="ECO:0007669"/>
    <property type="project" value="TreeGrafter"/>
</dbReference>
<dbReference type="RefSeq" id="WP_131166917.1">
    <property type="nucleotide sequence ID" value="NZ_SDMQ01000001.1"/>
</dbReference>
<dbReference type="PANTHER" id="PTHR31302:SF20">
    <property type="entry name" value="CONSERVED PROTEIN"/>
    <property type="match status" value="1"/>
</dbReference>
<keyword evidence="3" id="KW-1185">Reference proteome</keyword>
<reference evidence="2 3" key="1">
    <citation type="submission" date="2019-01" db="EMBL/GenBank/DDBJ databases">
        <title>Lactibacter flavus gen. nov., sp. nov., a novel bacterium of the family Propionibacteriaceae isolated from raw milk and dairy products.</title>
        <authorList>
            <person name="Huptas C."/>
            <person name="Wenning M."/>
            <person name="Breitenwieser F."/>
            <person name="Doll E."/>
            <person name="Von Neubeck M."/>
            <person name="Busse H.-J."/>
            <person name="Scherer S."/>
        </authorList>
    </citation>
    <scope>NUCLEOTIDE SEQUENCE [LARGE SCALE GENOMIC DNA]</scope>
    <source>
        <strain evidence="2 3">KCTC 33808</strain>
    </source>
</reference>
<dbReference type="GO" id="GO:0016020">
    <property type="term" value="C:membrane"/>
    <property type="evidence" value="ECO:0007669"/>
    <property type="project" value="GOC"/>
</dbReference>
<gene>
    <name evidence="2" type="ORF">ET989_01100</name>
</gene>
<proteinExistence type="predicted"/>
<dbReference type="GO" id="GO:0008758">
    <property type="term" value="F:UDP-2,3-diacylglucosamine hydrolase activity"/>
    <property type="evidence" value="ECO:0007669"/>
    <property type="project" value="TreeGrafter"/>
</dbReference>
<dbReference type="PANTHER" id="PTHR31302">
    <property type="entry name" value="TRANSMEMBRANE PROTEIN WITH METALLOPHOSPHOESTERASE DOMAIN-RELATED"/>
    <property type="match status" value="1"/>
</dbReference>
<evidence type="ECO:0000313" key="3">
    <source>
        <dbReference type="Proteomes" id="UP000292373"/>
    </source>
</evidence>